<evidence type="ECO:0000313" key="3">
    <source>
        <dbReference type="EMBL" id="CUR55189.1"/>
    </source>
</evidence>
<dbReference type="PANTHER" id="PTHR30632:SF0">
    <property type="entry name" value="SULFATE-BINDING PROTEIN"/>
    <property type="match status" value="1"/>
</dbReference>
<dbReference type="Pfam" id="PF13531">
    <property type="entry name" value="SBP_bac_11"/>
    <property type="match status" value="1"/>
</dbReference>
<dbReference type="PIRSF" id="PIRSF004846">
    <property type="entry name" value="ModA"/>
    <property type="match status" value="1"/>
</dbReference>
<evidence type="ECO:0000256" key="1">
    <source>
        <dbReference type="ARBA" id="ARBA00022723"/>
    </source>
</evidence>
<organism evidence="3">
    <name type="scientific">metagenome</name>
    <dbReference type="NCBI Taxonomy" id="256318"/>
    <lineage>
        <taxon>unclassified sequences</taxon>
        <taxon>metagenomes</taxon>
    </lineage>
</organism>
<dbReference type="GO" id="GO:0015689">
    <property type="term" value="P:molybdate ion transport"/>
    <property type="evidence" value="ECO:0007669"/>
    <property type="project" value="InterPro"/>
</dbReference>
<evidence type="ECO:0000256" key="2">
    <source>
        <dbReference type="ARBA" id="ARBA00022729"/>
    </source>
</evidence>
<dbReference type="PROSITE" id="PS51257">
    <property type="entry name" value="PROKAR_LIPOPROTEIN"/>
    <property type="match status" value="1"/>
</dbReference>
<keyword evidence="2" id="KW-0732">Signal</keyword>
<gene>
    <name evidence="3" type="primary">modA</name>
    <name evidence="3" type="ORF">NOCA2230109</name>
</gene>
<dbReference type="NCBIfam" id="TIGR01256">
    <property type="entry name" value="modA"/>
    <property type="match status" value="1"/>
</dbReference>
<dbReference type="GO" id="GO:0030973">
    <property type="term" value="F:molybdate ion binding"/>
    <property type="evidence" value="ECO:0007669"/>
    <property type="project" value="TreeGrafter"/>
</dbReference>
<dbReference type="AlphaFoldDB" id="A0A2P2BZK6"/>
<dbReference type="InterPro" id="IPR005950">
    <property type="entry name" value="ModA"/>
</dbReference>
<sequence>MNRLVIVPAVLVLTLAGCSGEPDSASSGGEQKLTVLAASSLTEVFSGFASDFEADHDGVEVVLSFGSSTDLAESAADGAPGDVLATADQTSMQVAQDASVTAEDPLPFATNQLVIVTAPGNPEGISTLADLDGTTWVRCADDVPCGRVAVSLLDAQSVTAEPASLEADVKSTLEKVTSGEADAGLVYASDATAAGDAVDVVEIDGAEGALTTYFIAPLTQSKDSALAADWIDLVTSDDGEQSLVDAGFTLP</sequence>
<dbReference type="EMBL" id="CZKA01000016">
    <property type="protein sequence ID" value="CUR55189.1"/>
    <property type="molecule type" value="Genomic_DNA"/>
</dbReference>
<dbReference type="GO" id="GO:0046872">
    <property type="term" value="F:metal ion binding"/>
    <property type="evidence" value="ECO:0007669"/>
    <property type="project" value="UniProtKB-KW"/>
</dbReference>
<dbReference type="SUPFAM" id="SSF53850">
    <property type="entry name" value="Periplasmic binding protein-like II"/>
    <property type="match status" value="1"/>
</dbReference>
<name>A0A2P2BZK6_9ZZZZ</name>
<proteinExistence type="predicted"/>
<keyword evidence="1" id="KW-0479">Metal-binding</keyword>
<reference evidence="3" key="1">
    <citation type="submission" date="2015-08" db="EMBL/GenBank/DDBJ databases">
        <authorList>
            <person name="Babu N.S."/>
            <person name="Beckwith C.J."/>
            <person name="Beseler K.G."/>
            <person name="Brison A."/>
            <person name="Carone J.V."/>
            <person name="Caskin T.P."/>
            <person name="Diamond M."/>
            <person name="Durham M.E."/>
            <person name="Foxe J.M."/>
            <person name="Go M."/>
            <person name="Henderson B.A."/>
            <person name="Jones I.B."/>
            <person name="McGettigan J.A."/>
            <person name="Micheletti S.J."/>
            <person name="Nasrallah M.E."/>
            <person name="Ortiz D."/>
            <person name="Piller C.R."/>
            <person name="Privatt S.R."/>
            <person name="Schneider S.L."/>
            <person name="Sharp S."/>
            <person name="Smith T.C."/>
            <person name="Stanton J.D."/>
            <person name="Ullery H.E."/>
            <person name="Wilson R.J."/>
            <person name="Serrano M.G."/>
            <person name="Buck G."/>
            <person name="Lee V."/>
            <person name="Wang Y."/>
            <person name="Carvalho R."/>
            <person name="Voegtly L."/>
            <person name="Shi R."/>
            <person name="Duckworth R."/>
            <person name="Johnson A."/>
            <person name="Loviza R."/>
            <person name="Walstead R."/>
            <person name="Shah Z."/>
            <person name="Kiflezghi M."/>
            <person name="Wade K."/>
            <person name="Ball S.L."/>
            <person name="Bradley K.W."/>
            <person name="Asai D.J."/>
            <person name="Bowman C.A."/>
            <person name="Russell D.A."/>
            <person name="Pope W.H."/>
            <person name="Jacobs-Sera D."/>
            <person name="Hendrix R.W."/>
            <person name="Hatfull G.F."/>
        </authorList>
    </citation>
    <scope>NUCLEOTIDE SEQUENCE</scope>
</reference>
<dbReference type="InterPro" id="IPR050682">
    <property type="entry name" value="ModA/WtpA"/>
</dbReference>
<dbReference type="PANTHER" id="PTHR30632">
    <property type="entry name" value="MOLYBDATE-BINDING PERIPLASMIC PROTEIN"/>
    <property type="match status" value="1"/>
</dbReference>
<accession>A0A2P2BZK6</accession>
<dbReference type="Gene3D" id="3.40.190.10">
    <property type="entry name" value="Periplasmic binding protein-like II"/>
    <property type="match status" value="2"/>
</dbReference>
<protein>
    <submittedName>
        <fullName evidence="3">Molybdate-binding protein</fullName>
    </submittedName>
</protein>